<reference evidence="2" key="2">
    <citation type="submission" date="2025-08" db="UniProtKB">
        <authorList>
            <consortium name="RefSeq"/>
        </authorList>
    </citation>
    <scope>IDENTIFICATION</scope>
</reference>
<name>A0ABM1VF03_SOLPN</name>
<protein>
    <submittedName>
        <fullName evidence="2">Uncharacterized protein LOC114078024</fullName>
    </submittedName>
</protein>
<evidence type="ECO:0000313" key="2">
    <source>
        <dbReference type="RefSeq" id="XP_027774321.1"/>
    </source>
</evidence>
<dbReference type="PANTHER" id="PTHR37610:SF86">
    <property type="entry name" value="RETROTRANSPOSON COPIA-LIKE N-TERMINAL DOMAIN-CONTAINING PROTEIN"/>
    <property type="match status" value="1"/>
</dbReference>
<dbReference type="PANTHER" id="PTHR37610">
    <property type="entry name" value="CCHC-TYPE DOMAIN-CONTAINING PROTEIN"/>
    <property type="match status" value="1"/>
</dbReference>
<sequence>MELYKYILALSEEASMANKIDHGHPLFLSSSDVPGAVQVGIQLTGMENYTLWIDSEKKQWDRCNAMVLSWLMSNVSKDLVSGILFRSNAALVWSDLKERFDKDLWDEFDSIVPPPSCNCDRSKEYIDSMLRQKLLQFLMGLNDNYSHARSQILMMSVPPSVNQCYAMIIQDESQRELCGDH</sequence>
<dbReference type="RefSeq" id="XP_027774321.1">
    <property type="nucleotide sequence ID" value="XM_027918520.1"/>
</dbReference>
<organism evidence="1 2">
    <name type="scientific">Solanum pennellii</name>
    <name type="common">Tomato</name>
    <name type="synonym">Lycopersicon pennellii</name>
    <dbReference type="NCBI Taxonomy" id="28526"/>
    <lineage>
        <taxon>Eukaryota</taxon>
        <taxon>Viridiplantae</taxon>
        <taxon>Streptophyta</taxon>
        <taxon>Embryophyta</taxon>
        <taxon>Tracheophyta</taxon>
        <taxon>Spermatophyta</taxon>
        <taxon>Magnoliopsida</taxon>
        <taxon>eudicotyledons</taxon>
        <taxon>Gunneridae</taxon>
        <taxon>Pentapetalae</taxon>
        <taxon>asterids</taxon>
        <taxon>lamiids</taxon>
        <taxon>Solanales</taxon>
        <taxon>Solanaceae</taxon>
        <taxon>Solanoideae</taxon>
        <taxon>Solaneae</taxon>
        <taxon>Solanum</taxon>
        <taxon>Solanum subgen. Lycopersicon</taxon>
    </lineage>
</organism>
<dbReference type="Proteomes" id="UP000694930">
    <property type="component" value="Chromosome 7"/>
</dbReference>
<evidence type="ECO:0000313" key="1">
    <source>
        <dbReference type="Proteomes" id="UP000694930"/>
    </source>
</evidence>
<accession>A0ABM1VF03</accession>
<dbReference type="GeneID" id="114078024"/>
<reference evidence="1" key="1">
    <citation type="journal article" date="2014" name="Nat. Genet.">
        <title>The genome of the stress-tolerant wild tomato species Solanum pennellii.</title>
        <authorList>
            <person name="Bolger A."/>
            <person name="Scossa F."/>
            <person name="Bolger M.E."/>
            <person name="Lanz C."/>
            <person name="Maumus F."/>
            <person name="Tohge T."/>
            <person name="Quesneville H."/>
            <person name="Alseekh S."/>
            <person name="Sorensen I."/>
            <person name="Lichtenstein G."/>
            <person name="Fich E.A."/>
            <person name="Conte M."/>
            <person name="Keller H."/>
            <person name="Schneeberger K."/>
            <person name="Schwacke R."/>
            <person name="Ofner I."/>
            <person name="Vrebalov J."/>
            <person name="Xu Y."/>
            <person name="Osorio S."/>
            <person name="Aflitos S.A."/>
            <person name="Schijlen E."/>
            <person name="Jimenez-Gomez J.M."/>
            <person name="Ryngajllo M."/>
            <person name="Kimura S."/>
            <person name="Kumar R."/>
            <person name="Koenig D."/>
            <person name="Headland L.R."/>
            <person name="Maloof J.N."/>
            <person name="Sinha N."/>
            <person name="van Ham R.C."/>
            <person name="Lankhorst R.K."/>
            <person name="Mao L."/>
            <person name="Vogel A."/>
            <person name="Arsova B."/>
            <person name="Panstruga R."/>
            <person name="Fei Z."/>
            <person name="Rose J.K."/>
            <person name="Zamir D."/>
            <person name="Carrari F."/>
            <person name="Giovannoni J.J."/>
            <person name="Weigel D."/>
            <person name="Usadel B."/>
            <person name="Fernie A.R."/>
        </authorList>
    </citation>
    <scope>NUCLEOTIDE SEQUENCE [LARGE SCALE GENOMIC DNA]</scope>
    <source>
        <strain evidence="1">cv. LA0716</strain>
    </source>
</reference>
<keyword evidence="1" id="KW-1185">Reference proteome</keyword>
<gene>
    <name evidence="2" type="primary">LOC114078024</name>
</gene>
<proteinExistence type="predicted"/>